<dbReference type="GO" id="GO:0000215">
    <property type="term" value="F:tRNA 2'-phosphotransferase activity"/>
    <property type="evidence" value="ECO:0007669"/>
    <property type="project" value="UniProtKB-EC"/>
</dbReference>
<comment type="function">
    <text evidence="1">Catalyzes the last step of tRNA splicing, the transfer of the splice junction 2'-phosphate from ligated tRNA to NAD to produce ADP-ribose 1''-2'' cyclic phosphate.</text>
</comment>
<feature type="region of interest" description="Disordered" evidence="7">
    <location>
        <begin position="54"/>
        <end position="110"/>
    </location>
</feature>
<protein>
    <recommendedName>
        <fullName evidence="3">2'-phosphotransferase</fullName>
        <ecNumber evidence="3">2.7.1.160</ecNumber>
    </recommendedName>
</protein>
<comment type="catalytic activity">
    <reaction evidence="6">
        <text>2'-phospho-[ligated tRNA] + NAD(+) = mature tRNA + ADP-alpha-D-ribose 1'',2''-cyclic phosphate + nicotinamide</text>
        <dbReference type="Rhea" id="RHEA:23324"/>
        <dbReference type="Rhea" id="RHEA-COMP:11106"/>
        <dbReference type="Rhea" id="RHEA-COMP:11107"/>
        <dbReference type="ChEBI" id="CHEBI:17154"/>
        <dbReference type="ChEBI" id="CHEBI:57540"/>
        <dbReference type="ChEBI" id="CHEBI:76596"/>
        <dbReference type="ChEBI" id="CHEBI:82883"/>
        <dbReference type="ChEBI" id="CHEBI:85027"/>
        <dbReference type="EC" id="2.7.1.160"/>
    </reaction>
</comment>
<evidence type="ECO:0000256" key="4">
    <source>
        <dbReference type="ARBA" id="ARBA00022679"/>
    </source>
</evidence>
<evidence type="ECO:0000313" key="9">
    <source>
        <dbReference type="Proteomes" id="UP000433876"/>
    </source>
</evidence>
<dbReference type="InterPro" id="IPR042081">
    <property type="entry name" value="RNA_2'-PTrans_C"/>
</dbReference>
<gene>
    <name evidence="8" type="ORF">SMACR_00071</name>
</gene>
<dbReference type="AlphaFoldDB" id="A0A8S8ZLI1"/>
<comment type="caution">
    <text evidence="8">The sequence shown here is derived from an EMBL/GenBank/DDBJ whole genome shotgun (WGS) entry which is preliminary data.</text>
</comment>
<feature type="region of interest" description="Disordered" evidence="7">
    <location>
        <begin position="354"/>
        <end position="420"/>
    </location>
</feature>
<reference evidence="8 9" key="1">
    <citation type="submission" date="2017-07" db="EMBL/GenBank/DDBJ databases">
        <title>Genome sequence of the Sordaria macrospora wild type strain R19027.</title>
        <authorList>
            <person name="Nowrousian M."/>
            <person name="Teichert I."/>
            <person name="Kueck U."/>
        </authorList>
    </citation>
    <scope>NUCLEOTIDE SEQUENCE [LARGE SCALE GENOMIC DNA]</scope>
    <source>
        <strain evidence="8 9">R19027</strain>
        <tissue evidence="8">Mycelium</tissue>
    </source>
</reference>
<sequence length="420" mass="44887">MRSISTVVTIGRLPFTPALQLSRVIAARQARSLIHSTTIANTAKPYHYHHHYHKMSEDQSIHHADLADRAAADSSSRGGGRGPKSGRGGGGRGGHGGHGGHRKGGGGRDVDLSRALSKLLRHQASSAGITLDAEGYAPLDKVLAWGPIKSLKPTFEEILKAVRESDKQRFAIRLAPGKENETSKEASDWLIRANQGHSIKLESEGLLKRLVLPGQEGQPQQESEGGTVPVPETVVHGTYFAFWDKIIESGGLKAMGRNHVHLSTGLPEDTETGVISGMRRDAEVLVFVDVERSIREAEETGIKWWMSDNGVVLTEGDKDGLVPLKYFKEVRGRRQGVGLLWKDGEKVAGLPEGLEIRMPMGKGRAGGGGGGGKGGRGGGRGGHGEHGHGRGGRGGHGKGGRGREEKEKGEEVKPQEVDSQ</sequence>
<feature type="compositionally biased region" description="Gly residues" evidence="7">
    <location>
        <begin position="77"/>
        <end position="97"/>
    </location>
</feature>
<dbReference type="Pfam" id="PF01885">
    <property type="entry name" value="PTS_2-RNA"/>
    <property type="match status" value="1"/>
</dbReference>
<feature type="compositionally biased region" description="Basic residues" evidence="7">
    <location>
        <begin position="389"/>
        <end position="400"/>
    </location>
</feature>
<evidence type="ECO:0000313" key="8">
    <source>
        <dbReference type="EMBL" id="KAA8630148.1"/>
    </source>
</evidence>
<keyword evidence="5" id="KW-0520">NAD</keyword>
<dbReference type="VEuPathDB" id="FungiDB:SMAC_00071"/>
<proteinExistence type="inferred from homology"/>
<evidence type="ECO:0000256" key="3">
    <source>
        <dbReference type="ARBA" id="ARBA00012007"/>
    </source>
</evidence>
<dbReference type="PANTHER" id="PTHR12684">
    <property type="entry name" value="PUTATIVE PHOSPHOTRANSFERASE"/>
    <property type="match status" value="1"/>
</dbReference>
<dbReference type="Gene3D" id="1.10.10.970">
    <property type="entry name" value="RNA 2'-phosphotransferase, Tpt1/KptA family, N-terminal domain"/>
    <property type="match status" value="1"/>
</dbReference>
<feature type="compositionally biased region" description="Basic and acidic residues" evidence="7">
    <location>
        <begin position="54"/>
        <end position="71"/>
    </location>
</feature>
<organism evidence="8 9">
    <name type="scientific">Sordaria macrospora</name>
    <dbReference type="NCBI Taxonomy" id="5147"/>
    <lineage>
        <taxon>Eukaryota</taxon>
        <taxon>Fungi</taxon>
        <taxon>Dikarya</taxon>
        <taxon>Ascomycota</taxon>
        <taxon>Pezizomycotina</taxon>
        <taxon>Sordariomycetes</taxon>
        <taxon>Sordariomycetidae</taxon>
        <taxon>Sordariales</taxon>
        <taxon>Sordariaceae</taxon>
        <taxon>Sordaria</taxon>
    </lineage>
</organism>
<dbReference type="PANTHER" id="PTHR12684:SF2">
    <property type="entry name" value="TRNA 2'-PHOSPHOTRANSFERASE 1"/>
    <property type="match status" value="1"/>
</dbReference>
<keyword evidence="4" id="KW-0808">Transferase</keyword>
<dbReference type="Proteomes" id="UP000433876">
    <property type="component" value="Unassembled WGS sequence"/>
</dbReference>
<evidence type="ECO:0000256" key="6">
    <source>
        <dbReference type="ARBA" id="ARBA00047949"/>
    </source>
</evidence>
<dbReference type="Gene3D" id="3.20.170.30">
    <property type="match status" value="1"/>
</dbReference>
<feature type="compositionally biased region" description="Gly residues" evidence="7">
    <location>
        <begin position="363"/>
        <end position="381"/>
    </location>
</feature>
<name>A0A8S8ZLI1_SORMA</name>
<comment type="similarity">
    <text evidence="2">Belongs to the KptA/TPT1 family.</text>
</comment>
<dbReference type="InterPro" id="IPR042080">
    <property type="entry name" value="RNA_2'-PTrans_N"/>
</dbReference>
<dbReference type="InterPro" id="IPR002745">
    <property type="entry name" value="Ptrans_KptA/Tpt1"/>
</dbReference>
<dbReference type="EMBL" id="NMPR01000113">
    <property type="protein sequence ID" value="KAA8630148.1"/>
    <property type="molecule type" value="Genomic_DNA"/>
</dbReference>
<dbReference type="GO" id="GO:0006388">
    <property type="term" value="P:tRNA splicing, via endonucleolytic cleavage and ligation"/>
    <property type="evidence" value="ECO:0007669"/>
    <property type="project" value="TreeGrafter"/>
</dbReference>
<feature type="compositionally biased region" description="Basic and acidic residues" evidence="7">
    <location>
        <begin position="401"/>
        <end position="420"/>
    </location>
</feature>
<evidence type="ECO:0000256" key="1">
    <source>
        <dbReference type="ARBA" id="ARBA00003343"/>
    </source>
</evidence>
<evidence type="ECO:0000256" key="2">
    <source>
        <dbReference type="ARBA" id="ARBA00009836"/>
    </source>
</evidence>
<dbReference type="EC" id="2.7.1.160" evidence="3"/>
<dbReference type="SUPFAM" id="SSF56399">
    <property type="entry name" value="ADP-ribosylation"/>
    <property type="match status" value="1"/>
</dbReference>
<accession>A0A8S8ZLI1</accession>
<evidence type="ECO:0000256" key="7">
    <source>
        <dbReference type="SAM" id="MobiDB-lite"/>
    </source>
</evidence>
<evidence type="ECO:0000256" key="5">
    <source>
        <dbReference type="ARBA" id="ARBA00023027"/>
    </source>
</evidence>